<dbReference type="AlphaFoldDB" id="A0A5B2VD20"/>
<gene>
    <name evidence="6" type="primary">aac(3)</name>
    <name evidence="6" type="ORF">F0L46_10310</name>
</gene>
<comment type="catalytic activity">
    <reaction evidence="5">
        <text>a 2-deoxystreptamine antibiotic + acetyl-CoA = an N(3)-acetyl-2-deoxystreptamine antibiotic + CoA + H(+)</text>
        <dbReference type="Rhea" id="RHEA:12665"/>
        <dbReference type="ChEBI" id="CHEBI:15378"/>
        <dbReference type="ChEBI" id="CHEBI:57287"/>
        <dbReference type="ChEBI" id="CHEBI:57288"/>
        <dbReference type="ChEBI" id="CHEBI:57921"/>
        <dbReference type="ChEBI" id="CHEBI:77452"/>
        <dbReference type="EC" id="2.3.1.81"/>
    </reaction>
</comment>
<evidence type="ECO:0000256" key="3">
    <source>
        <dbReference type="ARBA" id="ARBA00022679"/>
    </source>
</evidence>
<evidence type="ECO:0000256" key="2">
    <source>
        <dbReference type="ARBA" id="ARBA00012882"/>
    </source>
</evidence>
<protein>
    <recommendedName>
        <fullName evidence="2 5">Aminoglycoside N(3)-acetyltransferase</fullName>
        <ecNumber evidence="5">2.3.1.-</ecNumber>
    </recommendedName>
</protein>
<keyword evidence="4 5" id="KW-0012">Acyltransferase</keyword>
<dbReference type="Pfam" id="PF02522">
    <property type="entry name" value="Antibiotic_NAT"/>
    <property type="match status" value="1"/>
</dbReference>
<keyword evidence="3 5" id="KW-0808">Transferase</keyword>
<dbReference type="PANTHER" id="PTHR11104">
    <property type="entry name" value="AMINOGLYCOSIDE N3-ACETYLTRANSFERASE"/>
    <property type="match status" value="1"/>
</dbReference>
<dbReference type="GO" id="GO:0046353">
    <property type="term" value="F:aminoglycoside 3-N-acetyltransferase activity"/>
    <property type="evidence" value="ECO:0007669"/>
    <property type="project" value="UniProtKB-EC"/>
</dbReference>
<evidence type="ECO:0000256" key="5">
    <source>
        <dbReference type="RuleBase" id="RU365031"/>
    </source>
</evidence>
<evidence type="ECO:0000313" key="7">
    <source>
        <dbReference type="Proteomes" id="UP000323142"/>
    </source>
</evidence>
<dbReference type="NCBIfam" id="NF033082">
    <property type="entry name" value="AAC_3"/>
    <property type="match status" value="1"/>
</dbReference>
<evidence type="ECO:0000256" key="4">
    <source>
        <dbReference type="ARBA" id="ARBA00023315"/>
    </source>
</evidence>
<evidence type="ECO:0000256" key="1">
    <source>
        <dbReference type="ARBA" id="ARBA00006383"/>
    </source>
</evidence>
<proteinExistence type="inferred from homology"/>
<sequence>MTTTPLTRAALRRDLAGLGVERGDIVMVHAAMSRLGRLLNGPDAFIAALLDAVGPTGTILAYTDWDGAYDDLLDGEGRVAPAWRDHVPPFDPATSRAVRDNGVLAEFVRTTPGARRSGNPGASVAAIGAQADWLTADHPLDFGYGEGSPLARLVEAGGKVLMAGAPLDTMTLLHHAEHLARVPGKRLRRYEAPILARGTVEWRMIEEFDTSDPIVPGLAEDFFGAIVREFLACGHGRQGMVGRAPSVLVDAAAICAFAVAWIERHATGLGAGPGA</sequence>
<keyword evidence="5" id="KW-0046">Antibiotic resistance</keyword>
<dbReference type="InterPro" id="IPR028345">
    <property type="entry name" value="Antibiotic_NAT-like"/>
</dbReference>
<dbReference type="EC" id="2.3.1.-" evidence="5"/>
<dbReference type="SUPFAM" id="SSF110710">
    <property type="entry name" value="TTHA0583/YokD-like"/>
    <property type="match status" value="1"/>
</dbReference>
<organism evidence="6 7">
    <name type="scientific">Salinarimonas soli</name>
    <dbReference type="NCBI Taxonomy" id="1638099"/>
    <lineage>
        <taxon>Bacteria</taxon>
        <taxon>Pseudomonadati</taxon>
        <taxon>Pseudomonadota</taxon>
        <taxon>Alphaproteobacteria</taxon>
        <taxon>Hyphomicrobiales</taxon>
        <taxon>Salinarimonadaceae</taxon>
        <taxon>Salinarimonas</taxon>
    </lineage>
</organism>
<comment type="similarity">
    <text evidence="1 5">Belongs to the antibiotic N-acetyltransferase family.</text>
</comment>
<reference evidence="6 7" key="1">
    <citation type="submission" date="2019-09" db="EMBL/GenBank/DDBJ databases">
        <title>Salinarimonas rosea gen. nov., sp. nov., a new member of the a-2 subgroup of the Proteobacteria.</title>
        <authorList>
            <person name="Liu J."/>
        </authorList>
    </citation>
    <scope>NUCLEOTIDE SEQUENCE [LARGE SCALE GENOMIC DNA]</scope>
    <source>
        <strain evidence="6 7">BN140002</strain>
    </source>
</reference>
<accession>A0A5B2VD20</accession>
<dbReference type="PANTHER" id="PTHR11104:SF0">
    <property type="entry name" value="SPBETA PROPHAGE-DERIVED AMINOGLYCOSIDE N(3')-ACETYLTRANSFERASE-LIKE PROTEIN YOKD"/>
    <property type="match status" value="1"/>
</dbReference>
<reference evidence="6 7" key="2">
    <citation type="submission" date="2019-09" db="EMBL/GenBank/DDBJ databases">
        <authorList>
            <person name="Jin C."/>
        </authorList>
    </citation>
    <scope>NUCLEOTIDE SEQUENCE [LARGE SCALE GENOMIC DNA]</scope>
    <source>
        <strain evidence="6 7">BN140002</strain>
    </source>
</reference>
<evidence type="ECO:0000313" key="6">
    <source>
        <dbReference type="EMBL" id="KAA2237383.1"/>
    </source>
</evidence>
<dbReference type="GO" id="GO:0046677">
    <property type="term" value="P:response to antibiotic"/>
    <property type="evidence" value="ECO:0007669"/>
    <property type="project" value="UniProtKB-KW"/>
</dbReference>
<dbReference type="InterPro" id="IPR003679">
    <property type="entry name" value="Amioglycoside_AcTrfase"/>
</dbReference>
<keyword evidence="7" id="KW-1185">Reference proteome</keyword>
<dbReference type="EMBL" id="VUOA01000019">
    <property type="protein sequence ID" value="KAA2237383.1"/>
    <property type="molecule type" value="Genomic_DNA"/>
</dbReference>
<dbReference type="OrthoDB" id="7330654at2"/>
<name>A0A5B2VD20_9HYPH</name>
<dbReference type="RefSeq" id="WP_149817139.1">
    <property type="nucleotide sequence ID" value="NZ_VUOA01000019.1"/>
</dbReference>
<dbReference type="Proteomes" id="UP000323142">
    <property type="component" value="Unassembled WGS sequence"/>
</dbReference>
<comment type="caution">
    <text evidence="6">The sequence shown here is derived from an EMBL/GenBank/DDBJ whole genome shotgun (WGS) entry which is preliminary data.</text>
</comment>